<dbReference type="STRING" id="7739.C3YG81"/>
<keyword evidence="8" id="KW-0560">Oxidoreductase</keyword>
<evidence type="ECO:0000256" key="15">
    <source>
        <dbReference type="ARBA" id="ARBA00042251"/>
    </source>
</evidence>
<protein>
    <recommendedName>
        <fullName evidence="14">Tyrosinase</fullName>
        <ecNumber evidence="4">1.14.18.1</ecNumber>
    </recommendedName>
    <alternativeName>
        <fullName evidence="15">Monophenol monooxygenase</fullName>
    </alternativeName>
</protein>
<feature type="domain" description="Tyrosinase copper-binding" evidence="18">
    <location>
        <begin position="185"/>
        <end position="396"/>
    </location>
</feature>
<evidence type="ECO:0000256" key="8">
    <source>
        <dbReference type="ARBA" id="ARBA00023002"/>
    </source>
</evidence>
<evidence type="ECO:0000256" key="11">
    <source>
        <dbReference type="ARBA" id="ARBA00023101"/>
    </source>
</evidence>
<dbReference type="InterPro" id="IPR002227">
    <property type="entry name" value="Tyrosinase_Cu-bd"/>
</dbReference>
<keyword evidence="9" id="KW-0186">Copper</keyword>
<evidence type="ECO:0000256" key="6">
    <source>
        <dbReference type="ARBA" id="ARBA00022723"/>
    </source>
</evidence>
<evidence type="ECO:0000256" key="4">
    <source>
        <dbReference type="ARBA" id="ARBA00011906"/>
    </source>
</evidence>
<reference evidence="19" key="1">
    <citation type="journal article" date="2008" name="Nature">
        <title>The amphioxus genome and the evolution of the chordate karyotype.</title>
        <authorList>
            <consortium name="US DOE Joint Genome Institute (JGI-PGF)"/>
            <person name="Putnam N.H."/>
            <person name="Butts T."/>
            <person name="Ferrier D.E.K."/>
            <person name="Furlong R.F."/>
            <person name="Hellsten U."/>
            <person name="Kawashima T."/>
            <person name="Robinson-Rechavi M."/>
            <person name="Shoguchi E."/>
            <person name="Terry A."/>
            <person name="Yu J.-K."/>
            <person name="Benito-Gutierrez E.L."/>
            <person name="Dubchak I."/>
            <person name="Garcia-Fernandez J."/>
            <person name="Gibson-Brown J.J."/>
            <person name="Grigoriev I.V."/>
            <person name="Horton A.C."/>
            <person name="de Jong P.J."/>
            <person name="Jurka J."/>
            <person name="Kapitonov V.V."/>
            <person name="Kohara Y."/>
            <person name="Kuroki Y."/>
            <person name="Lindquist E."/>
            <person name="Lucas S."/>
            <person name="Osoegawa K."/>
            <person name="Pennacchio L.A."/>
            <person name="Salamov A.A."/>
            <person name="Satou Y."/>
            <person name="Sauka-Spengler T."/>
            <person name="Schmutz J."/>
            <person name="Shin-I T."/>
            <person name="Toyoda A."/>
            <person name="Bronner-Fraser M."/>
            <person name="Fujiyama A."/>
            <person name="Holland L.Z."/>
            <person name="Holland P.W.H."/>
            <person name="Satoh N."/>
            <person name="Rokhsar D.S."/>
        </authorList>
    </citation>
    <scope>NUCLEOTIDE SEQUENCE [LARGE SCALE GENOMIC DNA]</scope>
    <source>
        <strain evidence="19">S238N-H82</strain>
        <tissue evidence="19">Testes</tissue>
    </source>
</reference>
<name>C3YG81_BRAFL</name>
<dbReference type="InterPro" id="IPR008922">
    <property type="entry name" value="Di-copper_centre_dom_sf"/>
</dbReference>
<keyword evidence="11" id="KW-0470">Melanin biosynthesis</keyword>
<evidence type="ECO:0000256" key="1">
    <source>
        <dbReference type="ARBA" id="ARBA00001973"/>
    </source>
</evidence>
<accession>C3YG81</accession>
<comment type="similarity">
    <text evidence="3">Belongs to the tyrosinase family.</text>
</comment>
<keyword evidence="5 16" id="KW-0812">Transmembrane</keyword>
<evidence type="ECO:0000256" key="7">
    <source>
        <dbReference type="ARBA" id="ARBA00022729"/>
    </source>
</evidence>
<dbReference type="GO" id="GO:0004503">
    <property type="term" value="F:tyrosinase activity"/>
    <property type="evidence" value="ECO:0007669"/>
    <property type="project" value="UniProtKB-EC"/>
</dbReference>
<comment type="subcellular location">
    <subcellularLocation>
        <location evidence="2">Melanosome membrane</location>
        <topology evidence="2">Single-pass type I membrane protein</topology>
    </subcellularLocation>
</comment>
<dbReference type="EC" id="1.14.18.1" evidence="4"/>
<evidence type="ECO:0000256" key="17">
    <source>
        <dbReference type="SAM" id="SignalP"/>
    </source>
</evidence>
<dbReference type="EMBL" id="GG666511">
    <property type="protein sequence ID" value="EEN60602.1"/>
    <property type="molecule type" value="Genomic_DNA"/>
</dbReference>
<evidence type="ECO:0000256" key="2">
    <source>
        <dbReference type="ARBA" id="ARBA00004573"/>
    </source>
</evidence>
<proteinExistence type="inferred from homology"/>
<evidence type="ECO:0000313" key="19">
    <source>
        <dbReference type="EMBL" id="EEN60602.1"/>
    </source>
</evidence>
<evidence type="ECO:0000256" key="14">
    <source>
        <dbReference type="ARBA" id="ARBA00039304"/>
    </source>
</evidence>
<evidence type="ECO:0000256" key="16">
    <source>
        <dbReference type="SAM" id="Phobius"/>
    </source>
</evidence>
<dbReference type="PANTHER" id="PTHR11474:SF124">
    <property type="entry name" value="TYROSINASE"/>
    <property type="match status" value="1"/>
</dbReference>
<evidence type="ECO:0000256" key="5">
    <source>
        <dbReference type="ARBA" id="ARBA00022692"/>
    </source>
</evidence>
<dbReference type="GO" id="GO:0031410">
    <property type="term" value="C:cytoplasmic vesicle"/>
    <property type="evidence" value="ECO:0007669"/>
    <property type="project" value="UniProtKB-ARBA"/>
</dbReference>
<sequence>MATVKRLVLVAVLWMALLQVTDAQFPRACTDAASFRRRECCPVPTGFTEPCGGTGRGQCANFTDPTPTNQTEWPSASVYNLDDRRRWPSVFFTRFCSCEGNFAGADCGMCKRGFRGSNCTETKILIRKNVLNLTAEEKAKFIAYINNTKYAQIQYVAASESYANASIVPQFRNVSAYDFFVYLQYYAGVHSFPSGLDFSQGSAGFATWNRAFLVAFELAVQVVNADYDFALPYYDWTESSSCNSSNVCSNDLVGANNASGMLDDMSVFSRWNTVCAPSNTTGAKPCDVNVDTGPIIRKADGSLPAKKEVNFAQRLTTFDKAGYNKTSDCSFRNLLEGFVNTGTGIHDPGRRYLNEQVHQSLGGTGGTMSQLWQASNDPIFYLHRCFMDRIFEKWMRRHNVSVDAALPESGAAPGHNRHENIVPLFPPISHAAVYKRSTALGYDYADISSNGMSGSNIGPDDCPVLPTTTPMMTTTPMTAAGPEPANITAGLIAGFCVAAALGIAALGMLAYCIKSYTSKPAP</sequence>
<keyword evidence="10" id="KW-0503">Monooxygenase</keyword>
<dbReference type="PRINTS" id="PR00092">
    <property type="entry name" value="TYROSINASE"/>
</dbReference>
<keyword evidence="16" id="KW-1133">Transmembrane helix</keyword>
<dbReference type="PANTHER" id="PTHR11474">
    <property type="entry name" value="TYROSINASE FAMILY MEMBER"/>
    <property type="match status" value="1"/>
</dbReference>
<keyword evidence="12 16" id="KW-0472">Membrane</keyword>
<dbReference type="Gene3D" id="1.10.1280.10">
    <property type="entry name" value="Di-copper center containing domain from catechol oxidase"/>
    <property type="match status" value="1"/>
</dbReference>
<dbReference type="InterPro" id="IPR050316">
    <property type="entry name" value="Tyrosinase/Hemocyanin"/>
</dbReference>
<dbReference type="GO" id="GO:0046872">
    <property type="term" value="F:metal ion binding"/>
    <property type="evidence" value="ECO:0007669"/>
    <property type="project" value="UniProtKB-KW"/>
</dbReference>
<feature type="transmembrane region" description="Helical" evidence="16">
    <location>
        <begin position="491"/>
        <end position="513"/>
    </location>
</feature>
<dbReference type="eggNOG" id="ENOG502QRET">
    <property type="taxonomic scope" value="Eukaryota"/>
</dbReference>
<dbReference type="Pfam" id="PF00264">
    <property type="entry name" value="Tyrosinase"/>
    <property type="match status" value="1"/>
</dbReference>
<organism>
    <name type="scientific">Branchiostoma floridae</name>
    <name type="common">Florida lancelet</name>
    <name type="synonym">Amphioxus</name>
    <dbReference type="NCBI Taxonomy" id="7739"/>
    <lineage>
        <taxon>Eukaryota</taxon>
        <taxon>Metazoa</taxon>
        <taxon>Chordata</taxon>
        <taxon>Cephalochordata</taxon>
        <taxon>Leptocardii</taxon>
        <taxon>Amphioxiformes</taxon>
        <taxon>Branchiostomatidae</taxon>
        <taxon>Branchiostoma</taxon>
    </lineage>
</organism>
<evidence type="ECO:0000256" key="3">
    <source>
        <dbReference type="ARBA" id="ARBA00009928"/>
    </source>
</evidence>
<evidence type="ECO:0000259" key="18">
    <source>
        <dbReference type="Pfam" id="PF00264"/>
    </source>
</evidence>
<feature type="chain" id="PRO_5002935658" description="Tyrosinase" evidence="17">
    <location>
        <begin position="24"/>
        <end position="522"/>
    </location>
</feature>
<evidence type="ECO:0000256" key="13">
    <source>
        <dbReference type="ARBA" id="ARBA00023180"/>
    </source>
</evidence>
<dbReference type="SUPFAM" id="SSF48056">
    <property type="entry name" value="Di-copper centre-containing domain"/>
    <property type="match status" value="1"/>
</dbReference>
<keyword evidence="6" id="KW-0479">Metal-binding</keyword>
<keyword evidence="13" id="KW-0325">Glycoprotein</keyword>
<dbReference type="GO" id="GO:0042438">
    <property type="term" value="P:melanin biosynthetic process"/>
    <property type="evidence" value="ECO:0007669"/>
    <property type="project" value="UniProtKB-KW"/>
</dbReference>
<feature type="signal peptide" evidence="17">
    <location>
        <begin position="1"/>
        <end position="23"/>
    </location>
</feature>
<keyword evidence="7 17" id="KW-0732">Signal</keyword>
<evidence type="ECO:0000256" key="9">
    <source>
        <dbReference type="ARBA" id="ARBA00023008"/>
    </source>
</evidence>
<evidence type="ECO:0000256" key="10">
    <source>
        <dbReference type="ARBA" id="ARBA00023033"/>
    </source>
</evidence>
<evidence type="ECO:0000256" key="12">
    <source>
        <dbReference type="ARBA" id="ARBA00023136"/>
    </source>
</evidence>
<dbReference type="AlphaFoldDB" id="C3YG81"/>
<dbReference type="InParanoid" id="C3YG81"/>
<gene>
    <name evidence="19" type="ORF">BRAFLDRAFT_126757</name>
</gene>
<comment type="cofactor">
    <cofactor evidence="1">
        <name>Cu(2+)</name>
        <dbReference type="ChEBI" id="CHEBI:29036"/>
    </cofactor>
</comment>